<organism evidence="2 3">
    <name type="scientific">Armillaria luteobubalina</name>
    <dbReference type="NCBI Taxonomy" id="153913"/>
    <lineage>
        <taxon>Eukaryota</taxon>
        <taxon>Fungi</taxon>
        <taxon>Dikarya</taxon>
        <taxon>Basidiomycota</taxon>
        <taxon>Agaricomycotina</taxon>
        <taxon>Agaricomycetes</taxon>
        <taxon>Agaricomycetidae</taxon>
        <taxon>Agaricales</taxon>
        <taxon>Marasmiineae</taxon>
        <taxon>Physalacriaceae</taxon>
        <taxon>Armillaria</taxon>
    </lineage>
</organism>
<dbReference type="EMBL" id="JAUEPU010000002">
    <property type="protein sequence ID" value="KAK0505136.1"/>
    <property type="molecule type" value="Genomic_DNA"/>
</dbReference>
<comment type="caution">
    <text evidence="2">The sequence shown here is derived from an EMBL/GenBank/DDBJ whole genome shotgun (WGS) entry which is preliminary data.</text>
</comment>
<keyword evidence="3" id="KW-1185">Reference proteome</keyword>
<feature type="compositionally biased region" description="Polar residues" evidence="1">
    <location>
        <begin position="24"/>
        <end position="36"/>
    </location>
</feature>
<accession>A0AA39U0F7</accession>
<feature type="region of interest" description="Disordered" evidence="1">
    <location>
        <begin position="1"/>
        <end position="51"/>
    </location>
</feature>
<dbReference type="AlphaFoldDB" id="A0AA39U0F7"/>
<name>A0AA39U0F7_9AGAR</name>
<sequence>MGPVSTPVVGSAGRHSSLACPQGKSGNLNAAPQSRNAIAGPSTREEGHPDVVHETTYPDLTLQNKIHTDGGKKNFLQNLVNTVLARCTVITGEPDFAIISLVGGVNKSISRREIGTGMGRRRVWEFMRLVAATGRSENHVSPDTEREPSPHPSASCRFLKLSGVSADEP</sequence>
<evidence type="ECO:0000256" key="1">
    <source>
        <dbReference type="SAM" id="MobiDB-lite"/>
    </source>
</evidence>
<dbReference type="Proteomes" id="UP001175228">
    <property type="component" value="Unassembled WGS sequence"/>
</dbReference>
<evidence type="ECO:0000313" key="3">
    <source>
        <dbReference type="Proteomes" id="UP001175228"/>
    </source>
</evidence>
<feature type="region of interest" description="Disordered" evidence="1">
    <location>
        <begin position="135"/>
        <end position="169"/>
    </location>
</feature>
<gene>
    <name evidence="2" type="ORF">EDD18DRAFT_1098532</name>
</gene>
<feature type="compositionally biased region" description="Basic and acidic residues" evidence="1">
    <location>
        <begin position="136"/>
        <end position="149"/>
    </location>
</feature>
<protein>
    <submittedName>
        <fullName evidence="2">Uncharacterized protein</fullName>
    </submittedName>
</protein>
<reference evidence="2" key="1">
    <citation type="submission" date="2023-06" db="EMBL/GenBank/DDBJ databases">
        <authorList>
            <consortium name="Lawrence Berkeley National Laboratory"/>
            <person name="Ahrendt S."/>
            <person name="Sahu N."/>
            <person name="Indic B."/>
            <person name="Wong-Bajracharya J."/>
            <person name="Merenyi Z."/>
            <person name="Ke H.-M."/>
            <person name="Monk M."/>
            <person name="Kocsube S."/>
            <person name="Drula E."/>
            <person name="Lipzen A."/>
            <person name="Balint B."/>
            <person name="Henrissat B."/>
            <person name="Andreopoulos B."/>
            <person name="Martin F.M."/>
            <person name="Harder C.B."/>
            <person name="Rigling D."/>
            <person name="Ford K.L."/>
            <person name="Foster G.D."/>
            <person name="Pangilinan J."/>
            <person name="Papanicolaou A."/>
            <person name="Barry K."/>
            <person name="LaButti K."/>
            <person name="Viragh M."/>
            <person name="Koriabine M."/>
            <person name="Yan M."/>
            <person name="Riley R."/>
            <person name="Champramary S."/>
            <person name="Plett K.L."/>
            <person name="Tsai I.J."/>
            <person name="Slot J."/>
            <person name="Sipos G."/>
            <person name="Plett J."/>
            <person name="Nagy L.G."/>
            <person name="Grigoriev I.V."/>
        </authorList>
    </citation>
    <scope>NUCLEOTIDE SEQUENCE</scope>
    <source>
        <strain evidence="2">HWK02</strain>
    </source>
</reference>
<evidence type="ECO:0000313" key="2">
    <source>
        <dbReference type="EMBL" id="KAK0505136.1"/>
    </source>
</evidence>
<proteinExistence type="predicted"/>